<name>A0A6A4GQN2_9AGAR</name>
<accession>A0A6A4GQN2</accession>
<keyword evidence="1" id="KW-0175">Coiled coil</keyword>
<evidence type="ECO:0000313" key="2">
    <source>
        <dbReference type="EMBL" id="KAE9387958.1"/>
    </source>
</evidence>
<evidence type="ECO:0000313" key="3">
    <source>
        <dbReference type="Proteomes" id="UP000799118"/>
    </source>
</evidence>
<dbReference type="EMBL" id="ML769770">
    <property type="protein sequence ID" value="KAE9387958.1"/>
    <property type="molecule type" value="Genomic_DNA"/>
</dbReference>
<gene>
    <name evidence="2" type="ORF">BT96DRAFT_947971</name>
</gene>
<reference evidence="2" key="1">
    <citation type="journal article" date="2019" name="Environ. Microbiol.">
        <title>Fungal ecological strategies reflected in gene transcription - a case study of two litter decomposers.</title>
        <authorList>
            <person name="Barbi F."/>
            <person name="Kohler A."/>
            <person name="Barry K."/>
            <person name="Baskaran P."/>
            <person name="Daum C."/>
            <person name="Fauchery L."/>
            <person name="Ihrmark K."/>
            <person name="Kuo A."/>
            <person name="LaButti K."/>
            <person name="Lipzen A."/>
            <person name="Morin E."/>
            <person name="Grigoriev I.V."/>
            <person name="Henrissat B."/>
            <person name="Lindahl B."/>
            <person name="Martin F."/>
        </authorList>
    </citation>
    <scope>NUCLEOTIDE SEQUENCE</scope>
    <source>
        <strain evidence="2">JB14</strain>
    </source>
</reference>
<sequence>MNKTFCSFSNFLFASLDHTLRIKPIFHPYSCRSDQPPIKIGIGIASPPTSDLSVESYKGAIPPGSPLSEQDDSISSLPGACIIPTPPPKDTLKSSYHKTACKAVDLYLDVQCNFAQQNANDLEKAHTHIENELSALRNHQHHWGADVLLQEQLKNKKDTLTKVDKWEAVSEKQGASSRKKGAK</sequence>
<protein>
    <submittedName>
        <fullName evidence="2">Uncharacterized protein</fullName>
    </submittedName>
</protein>
<dbReference type="AlphaFoldDB" id="A0A6A4GQN2"/>
<feature type="coiled-coil region" evidence="1">
    <location>
        <begin position="112"/>
        <end position="139"/>
    </location>
</feature>
<proteinExistence type="predicted"/>
<organism evidence="2 3">
    <name type="scientific">Gymnopus androsaceus JB14</name>
    <dbReference type="NCBI Taxonomy" id="1447944"/>
    <lineage>
        <taxon>Eukaryota</taxon>
        <taxon>Fungi</taxon>
        <taxon>Dikarya</taxon>
        <taxon>Basidiomycota</taxon>
        <taxon>Agaricomycotina</taxon>
        <taxon>Agaricomycetes</taxon>
        <taxon>Agaricomycetidae</taxon>
        <taxon>Agaricales</taxon>
        <taxon>Marasmiineae</taxon>
        <taxon>Omphalotaceae</taxon>
        <taxon>Gymnopus</taxon>
    </lineage>
</organism>
<evidence type="ECO:0000256" key="1">
    <source>
        <dbReference type="SAM" id="Coils"/>
    </source>
</evidence>
<keyword evidence="3" id="KW-1185">Reference proteome</keyword>
<dbReference type="Proteomes" id="UP000799118">
    <property type="component" value="Unassembled WGS sequence"/>
</dbReference>